<dbReference type="PROSITE" id="PS50889">
    <property type="entry name" value="S4"/>
    <property type="match status" value="1"/>
</dbReference>
<dbReference type="OrthoDB" id="3356781at2759"/>
<organism evidence="9 10">
    <name type="scientific">Trametes coccinea (strain BRFM310)</name>
    <name type="common">Pycnoporus coccineus</name>
    <dbReference type="NCBI Taxonomy" id="1353009"/>
    <lineage>
        <taxon>Eukaryota</taxon>
        <taxon>Fungi</taxon>
        <taxon>Dikarya</taxon>
        <taxon>Basidiomycota</taxon>
        <taxon>Agaricomycotina</taxon>
        <taxon>Agaricomycetes</taxon>
        <taxon>Polyporales</taxon>
        <taxon>Polyporaceae</taxon>
        <taxon>Trametes</taxon>
    </lineage>
</organism>
<dbReference type="PANTHER" id="PTHR11831">
    <property type="entry name" value="30S 40S RIBOSOMAL PROTEIN"/>
    <property type="match status" value="1"/>
</dbReference>
<feature type="domain" description="RNA-binding S4" evidence="8">
    <location>
        <begin position="135"/>
        <end position="204"/>
    </location>
</feature>
<dbReference type="AlphaFoldDB" id="A0A1Y2IG22"/>
<dbReference type="GO" id="GO:0005763">
    <property type="term" value="C:mitochondrial small ribosomal subunit"/>
    <property type="evidence" value="ECO:0007669"/>
    <property type="project" value="TreeGrafter"/>
</dbReference>
<dbReference type="SUPFAM" id="SSF55174">
    <property type="entry name" value="Alpha-L RNA-binding motif"/>
    <property type="match status" value="1"/>
</dbReference>
<keyword evidence="5" id="KW-0687">Ribonucleoprotein</keyword>
<dbReference type="GO" id="GO:0042274">
    <property type="term" value="P:ribosomal small subunit biogenesis"/>
    <property type="evidence" value="ECO:0007669"/>
    <property type="project" value="TreeGrafter"/>
</dbReference>
<dbReference type="Proteomes" id="UP000193067">
    <property type="component" value="Unassembled WGS sequence"/>
</dbReference>
<sequence>MRDAKVYNMKRALPRMSWHPHNLYNLWRRSFGALEKITNRVEYKETLNWRRWTAKTLLRAYHGDFINEKIFKRWYLPDHLPDVRPSEATSIEATADLNKWALKDQAAEKAAKLAEEEKRKGLAPVGSLMFSEVERRIDVIIFRACFAHSVYDARRMVIHGNVLLNGKKHTNPNTRLAPGDMVTVDPKAIRFLQKRPEPIEEEIEEDVEQAEETEAKATEEAAEEEAAEESEQSEEAESTSESSESEAEAEADTKKSKSRKNSQSDWKSSRPSAGSDLTPFHPPPYASPFMFIPAYLEPSFSTCSVIYLRHPTARPGYSEIPTPWDADGEVVRLAWEWYSKRRMRIRSKSQLARMPENRQ</sequence>
<protein>
    <submittedName>
        <fullName evidence="9">Alpha-L RNA-binding motif-containing protein</fullName>
    </submittedName>
</protein>
<gene>
    <name evidence="9" type="ORF">PYCCODRAFT_1374313</name>
</gene>
<keyword evidence="10" id="KW-1185">Reference proteome</keyword>
<dbReference type="GO" id="GO:0003735">
    <property type="term" value="F:structural constituent of ribosome"/>
    <property type="evidence" value="ECO:0007669"/>
    <property type="project" value="TreeGrafter"/>
</dbReference>
<evidence type="ECO:0000256" key="2">
    <source>
        <dbReference type="ARBA" id="ARBA00022730"/>
    </source>
</evidence>
<dbReference type="SMART" id="SM00363">
    <property type="entry name" value="S4"/>
    <property type="match status" value="1"/>
</dbReference>
<name>A0A1Y2IG22_TRAC3</name>
<dbReference type="PANTHER" id="PTHR11831:SF4">
    <property type="entry name" value="SMALL RIBOSOMAL SUBUNIT PROTEIN US4M"/>
    <property type="match status" value="1"/>
</dbReference>
<evidence type="ECO:0000259" key="8">
    <source>
        <dbReference type="SMART" id="SM00363"/>
    </source>
</evidence>
<dbReference type="InterPro" id="IPR022801">
    <property type="entry name" value="Ribosomal_uS4"/>
</dbReference>
<comment type="similarity">
    <text evidence="1">Belongs to the universal ribosomal protein uS4 family.</text>
</comment>
<feature type="compositionally biased region" description="Polar residues" evidence="7">
    <location>
        <begin position="261"/>
        <end position="272"/>
    </location>
</feature>
<dbReference type="EMBL" id="KZ084133">
    <property type="protein sequence ID" value="OSC98861.1"/>
    <property type="molecule type" value="Genomic_DNA"/>
</dbReference>
<dbReference type="GO" id="GO:0019843">
    <property type="term" value="F:rRNA binding"/>
    <property type="evidence" value="ECO:0007669"/>
    <property type="project" value="UniProtKB-KW"/>
</dbReference>
<dbReference type="InterPro" id="IPR002942">
    <property type="entry name" value="S4_RNA-bd"/>
</dbReference>
<dbReference type="InterPro" id="IPR018079">
    <property type="entry name" value="Ribosomal_uS4_CS"/>
</dbReference>
<proteinExistence type="inferred from homology"/>
<evidence type="ECO:0000313" key="9">
    <source>
        <dbReference type="EMBL" id="OSC98861.1"/>
    </source>
</evidence>
<reference evidence="9 10" key="1">
    <citation type="journal article" date="2015" name="Biotechnol. Biofuels">
        <title>Enhanced degradation of softwood versus hardwood by the white-rot fungus Pycnoporus coccineus.</title>
        <authorList>
            <person name="Couturier M."/>
            <person name="Navarro D."/>
            <person name="Chevret D."/>
            <person name="Henrissat B."/>
            <person name="Piumi F."/>
            <person name="Ruiz-Duenas F.J."/>
            <person name="Martinez A.T."/>
            <person name="Grigoriev I.V."/>
            <person name="Riley R."/>
            <person name="Lipzen A."/>
            <person name="Berrin J.G."/>
            <person name="Master E.R."/>
            <person name="Rosso M.N."/>
        </authorList>
    </citation>
    <scope>NUCLEOTIDE SEQUENCE [LARGE SCALE GENOMIC DNA]</scope>
    <source>
        <strain evidence="9 10">BRFM310</strain>
    </source>
</reference>
<dbReference type="InterPro" id="IPR036986">
    <property type="entry name" value="S4_RNA-bd_sf"/>
</dbReference>
<evidence type="ECO:0000256" key="7">
    <source>
        <dbReference type="SAM" id="MobiDB-lite"/>
    </source>
</evidence>
<evidence type="ECO:0000256" key="4">
    <source>
        <dbReference type="ARBA" id="ARBA00022980"/>
    </source>
</evidence>
<keyword evidence="2 6" id="KW-0699">rRNA-binding</keyword>
<dbReference type="Pfam" id="PF01479">
    <property type="entry name" value="S4"/>
    <property type="match status" value="1"/>
</dbReference>
<dbReference type="CDD" id="cd00165">
    <property type="entry name" value="S4"/>
    <property type="match status" value="1"/>
</dbReference>
<keyword evidence="4" id="KW-0689">Ribosomal protein</keyword>
<evidence type="ECO:0000256" key="6">
    <source>
        <dbReference type="PROSITE-ProRule" id="PRU00182"/>
    </source>
</evidence>
<evidence type="ECO:0000256" key="5">
    <source>
        <dbReference type="ARBA" id="ARBA00023274"/>
    </source>
</evidence>
<feature type="compositionally biased region" description="Acidic residues" evidence="7">
    <location>
        <begin position="220"/>
        <end position="250"/>
    </location>
</feature>
<evidence type="ECO:0000256" key="1">
    <source>
        <dbReference type="ARBA" id="ARBA00007465"/>
    </source>
</evidence>
<accession>A0A1Y2IG22</accession>
<dbReference type="Gene3D" id="3.10.290.10">
    <property type="entry name" value="RNA-binding S4 domain"/>
    <property type="match status" value="1"/>
</dbReference>
<dbReference type="PROSITE" id="PS00632">
    <property type="entry name" value="RIBOSOMAL_S4"/>
    <property type="match status" value="1"/>
</dbReference>
<feature type="region of interest" description="Disordered" evidence="7">
    <location>
        <begin position="193"/>
        <end position="279"/>
    </location>
</feature>
<keyword evidence="3 6" id="KW-0694">RNA-binding</keyword>
<dbReference type="STRING" id="1353009.A0A1Y2IG22"/>
<evidence type="ECO:0000313" key="10">
    <source>
        <dbReference type="Proteomes" id="UP000193067"/>
    </source>
</evidence>
<evidence type="ECO:0000256" key="3">
    <source>
        <dbReference type="ARBA" id="ARBA00022884"/>
    </source>
</evidence>
<feature type="compositionally biased region" description="Acidic residues" evidence="7">
    <location>
        <begin position="199"/>
        <end position="212"/>
    </location>
</feature>